<dbReference type="Proteomes" id="UP001064048">
    <property type="component" value="Chromosome 16"/>
</dbReference>
<evidence type="ECO:0000313" key="2">
    <source>
        <dbReference type="Proteomes" id="UP001064048"/>
    </source>
</evidence>
<keyword evidence="2" id="KW-1185">Reference proteome</keyword>
<sequence>MLRLRGIDTIVERSDDYSDEGDDVTLGCRTPAPSSANPIPQINLDAYQAQIKMLNAEENCAMCKTSAAEFYHVKTELAATLLYKISQLEEGRRYLNFNSKIICDIKKVIKKKASRIDFDTLECLNMVLELCLCQPQQPQLNLTYSCSPVEEDHRSSVIVVPIDQKENTTDDPVQIFKQTDKLFAAADRQNYNMTDVEGRSQWPELLRTPNPPVRLASRRAGYDLGHAIKMEVVNIDEGRYEQRENHMPSCSTTSNTSCSVSESNYSSEQSSDDLDKSDDEDLREDLQKTIPECYKSDSNITSQTSTDITNDEDFQATALCQFMDILNDLDEVLDKSLLACLDDGAKNYDSDEGDLICKIKECIGDAGRSIDSEMLSSLDDNAQVVTAGTSRSVHVNEASTQNIHEGLNHRRIEILGRSRSFAEVTGNNREALVPSLERAGTTNDNLRNSMRCLDPIVLPALATPESSEPLTLPVILFLEHHVNLRPTSAPIQLQVTAANLSSDGSSGPLILGRRALLMNRTLSLPSPGDSDATGEWPGRSPARSPAHSSSSSSDSSENEETEEPPFGVWPHRMSAMLACLSCTVGIFNISRFAIFSVHFGANFLLQFFILSLLVGIPLFTLHLCLGQVLESGPVDMWRISPIFQGVGVSMLIAQAVMGIYSIIGLSWIFVYFRDSFITSNDKYKWALPHEYFNFEDSGARNASLKIHDTLPLYFHGEVLQKSTASNNSLGTIKFQVAFNLAVVWMIVFVSLSKGLRSYGKAVYVLIFLPICGTLVLCTKLLTLIPYDSFTNIFTETDWSEFFVDSNNAKNKTSAMLQKESACIVSFTFAILLLSSFLANTCVQILKSYETVQSSQFLWPTSEPMPGNTVSTPIRYRSHYASLVGITVWKTGSAVKSFSGWQPLQLATQIVPATLAVLPPNMLSPAWAVIFYFILIMFGIGQQLAIWHCVITGIMAINAEALRVWETTITFLSCVVGLGIGLLLTTDAGVRLVHFLDYVWVGSWVTCAVQVALTCGVFVVRGRPYSADTVAISVMDFRAGQQRQLYTWRKHSGYWPVWVRQTAVAMQQTVLLAVPAAAFVQTWRYMSKGPPDILDRIQNLYRPHLGPAPAPPPPPRARSPAPPPDPPPKYTPPPSYSTATGARLLNTLRRSFRTLRRESVDRERSTASQPPNYSGVFSTPTITINNESERASRSSTSRNSLSLTRDYLRRSFVRKSDSAKSIRSSLRRSFKYGGALTTSHEQLVREAEPISNTVAMSAMLPASRSDSPL</sequence>
<dbReference type="EMBL" id="CM046116">
    <property type="protein sequence ID" value="KAI8421853.1"/>
    <property type="molecule type" value="Genomic_DNA"/>
</dbReference>
<comment type="caution">
    <text evidence="1">The sequence shown here is derived from an EMBL/GenBank/DDBJ whole genome shotgun (WGS) entry which is preliminary data.</text>
</comment>
<evidence type="ECO:0000313" key="1">
    <source>
        <dbReference type="EMBL" id="KAI8421853.1"/>
    </source>
</evidence>
<gene>
    <name evidence="1" type="ORF">MSG28_009791</name>
</gene>
<protein>
    <submittedName>
        <fullName evidence="1">Uncharacterized protein</fullName>
    </submittedName>
</protein>
<proteinExistence type="predicted"/>
<accession>A0ACC0JCH6</accession>
<organism evidence="1 2">
    <name type="scientific">Choristoneura fumiferana</name>
    <name type="common">Spruce budworm moth</name>
    <name type="synonym">Archips fumiferana</name>
    <dbReference type="NCBI Taxonomy" id="7141"/>
    <lineage>
        <taxon>Eukaryota</taxon>
        <taxon>Metazoa</taxon>
        <taxon>Ecdysozoa</taxon>
        <taxon>Arthropoda</taxon>
        <taxon>Hexapoda</taxon>
        <taxon>Insecta</taxon>
        <taxon>Pterygota</taxon>
        <taxon>Neoptera</taxon>
        <taxon>Endopterygota</taxon>
        <taxon>Lepidoptera</taxon>
        <taxon>Glossata</taxon>
        <taxon>Ditrysia</taxon>
        <taxon>Tortricoidea</taxon>
        <taxon>Tortricidae</taxon>
        <taxon>Tortricinae</taxon>
        <taxon>Choristoneura</taxon>
    </lineage>
</organism>
<name>A0ACC0JCH6_CHOFU</name>
<reference evidence="1 2" key="1">
    <citation type="journal article" date="2022" name="Genome Biol. Evol.">
        <title>The Spruce Budworm Genome: Reconstructing the Evolutionary History of Antifreeze Proteins.</title>
        <authorList>
            <person name="Beliveau C."/>
            <person name="Gagne P."/>
            <person name="Picq S."/>
            <person name="Vernygora O."/>
            <person name="Keeling C.I."/>
            <person name="Pinkney K."/>
            <person name="Doucet D."/>
            <person name="Wen F."/>
            <person name="Johnston J.S."/>
            <person name="Maaroufi H."/>
            <person name="Boyle B."/>
            <person name="Laroche J."/>
            <person name="Dewar K."/>
            <person name="Juretic N."/>
            <person name="Blackburn G."/>
            <person name="Nisole A."/>
            <person name="Brunet B."/>
            <person name="Brandao M."/>
            <person name="Lumley L."/>
            <person name="Duan J."/>
            <person name="Quan G."/>
            <person name="Lucarotti C.J."/>
            <person name="Roe A.D."/>
            <person name="Sperling F.A.H."/>
            <person name="Levesque R.C."/>
            <person name="Cusson M."/>
        </authorList>
    </citation>
    <scope>NUCLEOTIDE SEQUENCE [LARGE SCALE GENOMIC DNA]</scope>
    <source>
        <strain evidence="1">Glfc:IPQL:Cfum</strain>
    </source>
</reference>